<evidence type="ECO:0000313" key="3">
    <source>
        <dbReference type="Proteomes" id="UP001162044"/>
    </source>
</evidence>
<dbReference type="PANTHER" id="PTHR33420:SF26">
    <property type="entry name" value="FIMBRIAL SUBUNIT"/>
    <property type="match status" value="1"/>
</dbReference>
<protein>
    <submittedName>
        <fullName evidence="2">Fimbrial protein</fullName>
    </submittedName>
</protein>
<dbReference type="InterPro" id="IPR008966">
    <property type="entry name" value="Adhesion_dom_sf"/>
</dbReference>
<dbReference type="InterPro" id="IPR050263">
    <property type="entry name" value="Bact_Fimbrial_Adh_Pro"/>
</dbReference>
<dbReference type="Pfam" id="PF00419">
    <property type="entry name" value="Fimbrial"/>
    <property type="match status" value="1"/>
</dbReference>
<gene>
    <name evidence="2" type="ORF">QDQ51_16985</name>
</gene>
<dbReference type="PANTHER" id="PTHR33420">
    <property type="entry name" value="FIMBRIAL SUBUNIT ELFA-RELATED"/>
    <property type="match status" value="1"/>
</dbReference>
<dbReference type="GO" id="GO:0043709">
    <property type="term" value="P:cell adhesion involved in single-species biofilm formation"/>
    <property type="evidence" value="ECO:0007669"/>
    <property type="project" value="TreeGrafter"/>
</dbReference>
<evidence type="ECO:0000259" key="1">
    <source>
        <dbReference type="Pfam" id="PF00419"/>
    </source>
</evidence>
<sequence length="205" mass="23026">MLLIKNIYLKANYILLLVAILFLTFETYSDVIDRNWDVDGLNGELYVHGELLESPCTLDEESLEQEFSLGESNTSQFRHVGDMSLPTLINLRFKGCGINNGIAVDEFHSGNLIYTPDEAIIKLHFNGIPDRSDSNFFKINGEAKGIAIRLEDNRGNIIIPNKHHHPMIISKGKSGVSFTAQIVKTNNELKVGEFNSVINISLEYK</sequence>
<dbReference type="InterPro" id="IPR036937">
    <property type="entry name" value="Adhesion_dom_fimbrial_sf"/>
</dbReference>
<dbReference type="EMBL" id="JARVQW010000010">
    <property type="protein sequence ID" value="MDH2307110.1"/>
    <property type="molecule type" value="Genomic_DNA"/>
</dbReference>
<name>A0AB35LFH5_PRORE</name>
<evidence type="ECO:0000313" key="2">
    <source>
        <dbReference type="EMBL" id="MDH2307110.1"/>
    </source>
</evidence>
<accession>A0AB35LFH5</accession>
<dbReference type="SUPFAM" id="SSF49401">
    <property type="entry name" value="Bacterial adhesins"/>
    <property type="match status" value="1"/>
</dbReference>
<dbReference type="GO" id="GO:0009289">
    <property type="term" value="C:pilus"/>
    <property type="evidence" value="ECO:0007669"/>
    <property type="project" value="InterPro"/>
</dbReference>
<comment type="caution">
    <text evidence="2">The sequence shown here is derived from an EMBL/GenBank/DDBJ whole genome shotgun (WGS) entry which is preliminary data.</text>
</comment>
<organism evidence="2 3">
    <name type="scientific">Providencia rettgeri</name>
    <dbReference type="NCBI Taxonomy" id="587"/>
    <lineage>
        <taxon>Bacteria</taxon>
        <taxon>Pseudomonadati</taxon>
        <taxon>Pseudomonadota</taxon>
        <taxon>Gammaproteobacteria</taxon>
        <taxon>Enterobacterales</taxon>
        <taxon>Morganellaceae</taxon>
        <taxon>Providencia</taxon>
    </lineage>
</organism>
<reference evidence="2" key="2">
    <citation type="submission" date="2023-10" db="EMBL/GenBank/DDBJ databases">
        <title>Analysis of Resistance Genes of Carbapenem-resistant Providencia rettgeri.</title>
        <authorList>
            <person name="Liu M."/>
        </authorList>
    </citation>
    <scope>NUCLEOTIDE SEQUENCE</scope>
    <source>
        <strain evidence="2">QITACRE101</strain>
    </source>
</reference>
<dbReference type="AlphaFoldDB" id="A0AB35LFH5"/>
<proteinExistence type="predicted"/>
<reference evidence="2" key="1">
    <citation type="submission" date="2023-04" db="EMBL/GenBank/DDBJ databases">
        <authorList>
            <person name="Li W."/>
        </authorList>
    </citation>
    <scope>NUCLEOTIDE SEQUENCE</scope>
    <source>
        <strain evidence="2">QITACRE101</strain>
    </source>
</reference>
<dbReference type="Proteomes" id="UP001162044">
    <property type="component" value="Unassembled WGS sequence"/>
</dbReference>
<dbReference type="RefSeq" id="WP_109913234.1">
    <property type="nucleotide sequence ID" value="NZ_ABEXOE020000055.1"/>
</dbReference>
<feature type="domain" description="Fimbrial-type adhesion" evidence="1">
    <location>
        <begin position="48"/>
        <end position="204"/>
    </location>
</feature>
<dbReference type="InterPro" id="IPR000259">
    <property type="entry name" value="Adhesion_dom_fimbrial"/>
</dbReference>
<dbReference type="Gene3D" id="2.60.40.1090">
    <property type="entry name" value="Fimbrial-type adhesion domain"/>
    <property type="match status" value="1"/>
</dbReference>